<evidence type="ECO:0000313" key="3">
    <source>
        <dbReference type="Proteomes" id="UP000265515"/>
    </source>
</evidence>
<dbReference type="PANTHER" id="PTHR33492">
    <property type="entry name" value="OSJNBA0043A12.37 PROTEIN-RELATED"/>
    <property type="match status" value="1"/>
</dbReference>
<dbReference type="EMBL" id="BFEA01000381">
    <property type="protein sequence ID" value="GBG81628.1"/>
    <property type="molecule type" value="Genomic_DNA"/>
</dbReference>
<dbReference type="Gramene" id="GBG81628">
    <property type="protein sequence ID" value="GBG81628"/>
    <property type="gene ID" value="CBR_g32621"/>
</dbReference>
<sequence>MDGRGWPSDTPVSGGQGSRFPRYMGNENLGFEAKLSMGLSSMTSDPKNWIRPRQQTSMHSRFPGTYTSGMDDSTRVVTDPTPRAHPLASPAVGGAACAPVHTTRIQGGPRPQAFQGASFMPPPAPACMMPPSVDRLRTAAVERAWPNVRKVGGGIVEDVGGVRQVVDAPPSPMDQGDNNARADGGGAPTKRQTRPWTLEERLDLARFMKEDDAMMTMVSGRLKHARRSVRNEWVLRKMREAGWIRSAEDCRKKWSDLMGKMKDILHKCNASGKPSYWDMNVEDRKKEGIPTTFEQPLWEEMEWAHKKPFVTYDNTMASSNCQGAESGVSDKAMALQKAGAGAVRPPKKTSACVRNGVGRREKSVLVTARRC</sequence>
<protein>
    <recommendedName>
        <fullName evidence="4">Myb-like domain-containing protein</fullName>
    </recommendedName>
</protein>
<reference evidence="2 3" key="1">
    <citation type="journal article" date="2018" name="Cell">
        <title>The Chara Genome: Secondary Complexity and Implications for Plant Terrestrialization.</title>
        <authorList>
            <person name="Nishiyama T."/>
            <person name="Sakayama H."/>
            <person name="Vries J.D."/>
            <person name="Buschmann H."/>
            <person name="Saint-Marcoux D."/>
            <person name="Ullrich K.K."/>
            <person name="Haas F.B."/>
            <person name="Vanderstraeten L."/>
            <person name="Becker D."/>
            <person name="Lang D."/>
            <person name="Vosolsobe S."/>
            <person name="Rombauts S."/>
            <person name="Wilhelmsson P.K.I."/>
            <person name="Janitza P."/>
            <person name="Kern R."/>
            <person name="Heyl A."/>
            <person name="Rumpler F."/>
            <person name="Villalobos L.I.A.C."/>
            <person name="Clay J.M."/>
            <person name="Skokan R."/>
            <person name="Toyoda A."/>
            <person name="Suzuki Y."/>
            <person name="Kagoshima H."/>
            <person name="Schijlen E."/>
            <person name="Tajeshwar N."/>
            <person name="Catarino B."/>
            <person name="Hetherington A.J."/>
            <person name="Saltykova A."/>
            <person name="Bonnot C."/>
            <person name="Breuninger H."/>
            <person name="Symeonidi A."/>
            <person name="Radhakrishnan G.V."/>
            <person name="Van Nieuwerburgh F."/>
            <person name="Deforce D."/>
            <person name="Chang C."/>
            <person name="Karol K.G."/>
            <person name="Hedrich R."/>
            <person name="Ulvskov P."/>
            <person name="Glockner G."/>
            <person name="Delwiche C.F."/>
            <person name="Petrasek J."/>
            <person name="Van de Peer Y."/>
            <person name="Friml J."/>
            <person name="Beilby M."/>
            <person name="Dolan L."/>
            <person name="Kohara Y."/>
            <person name="Sugano S."/>
            <person name="Fujiyama A."/>
            <person name="Delaux P.-M."/>
            <person name="Quint M."/>
            <person name="TheiBen G."/>
            <person name="Hagemann M."/>
            <person name="Harholt J."/>
            <person name="Dunand C."/>
            <person name="Zachgo S."/>
            <person name="Langdale J."/>
            <person name="Maumus F."/>
            <person name="Straeten D.V.D."/>
            <person name="Gould S.B."/>
            <person name="Rensing S.A."/>
        </authorList>
    </citation>
    <scope>NUCLEOTIDE SEQUENCE [LARGE SCALE GENOMIC DNA]</scope>
    <source>
        <strain evidence="2 3">S276</strain>
    </source>
</reference>
<evidence type="ECO:0000313" key="2">
    <source>
        <dbReference type="EMBL" id="GBG81628.1"/>
    </source>
</evidence>
<keyword evidence="3" id="KW-1185">Reference proteome</keyword>
<dbReference type="PANTHER" id="PTHR33492:SF11">
    <property type="entry name" value="OS04G0670900 PROTEIN"/>
    <property type="match status" value="1"/>
</dbReference>
<evidence type="ECO:0008006" key="4">
    <source>
        <dbReference type="Google" id="ProtNLM"/>
    </source>
</evidence>
<evidence type="ECO:0000256" key="1">
    <source>
        <dbReference type="SAM" id="MobiDB-lite"/>
    </source>
</evidence>
<organism evidence="2 3">
    <name type="scientific">Chara braunii</name>
    <name type="common">Braun's stonewort</name>
    <dbReference type="NCBI Taxonomy" id="69332"/>
    <lineage>
        <taxon>Eukaryota</taxon>
        <taxon>Viridiplantae</taxon>
        <taxon>Streptophyta</taxon>
        <taxon>Charophyceae</taxon>
        <taxon>Charales</taxon>
        <taxon>Characeae</taxon>
        <taxon>Chara</taxon>
    </lineage>
</organism>
<dbReference type="OrthoDB" id="691673at2759"/>
<dbReference type="Proteomes" id="UP000265515">
    <property type="component" value="Unassembled WGS sequence"/>
</dbReference>
<name>A0A388LH32_CHABU</name>
<feature type="region of interest" description="Disordered" evidence="1">
    <location>
        <begin position="167"/>
        <end position="196"/>
    </location>
</feature>
<dbReference type="AlphaFoldDB" id="A0A388LH32"/>
<accession>A0A388LH32</accession>
<gene>
    <name evidence="2" type="ORF">CBR_g32621</name>
</gene>
<comment type="caution">
    <text evidence="2">The sequence shown here is derived from an EMBL/GenBank/DDBJ whole genome shotgun (WGS) entry which is preliminary data.</text>
</comment>
<proteinExistence type="predicted"/>
<feature type="region of interest" description="Disordered" evidence="1">
    <location>
        <begin position="1"/>
        <end position="25"/>
    </location>
</feature>